<dbReference type="GO" id="GO:0005794">
    <property type="term" value="C:Golgi apparatus"/>
    <property type="evidence" value="ECO:0007669"/>
    <property type="project" value="TreeGrafter"/>
</dbReference>
<feature type="compositionally biased region" description="Low complexity" evidence="12">
    <location>
        <begin position="79"/>
        <end position="105"/>
    </location>
</feature>
<dbReference type="PANTHER" id="PTHR22883">
    <property type="entry name" value="ZINC FINGER DHHC DOMAIN CONTAINING PROTEIN"/>
    <property type="match status" value="1"/>
</dbReference>
<dbReference type="EC" id="2.3.1.225" evidence="11"/>
<evidence type="ECO:0000256" key="10">
    <source>
        <dbReference type="ARBA" id="ARBA00048048"/>
    </source>
</evidence>
<organism evidence="14 15">
    <name type="scientific">Caulochytrium protostelioides</name>
    <dbReference type="NCBI Taxonomy" id="1555241"/>
    <lineage>
        <taxon>Eukaryota</taxon>
        <taxon>Fungi</taxon>
        <taxon>Fungi incertae sedis</taxon>
        <taxon>Chytridiomycota</taxon>
        <taxon>Chytridiomycota incertae sedis</taxon>
        <taxon>Chytridiomycetes</taxon>
        <taxon>Caulochytriales</taxon>
        <taxon>Caulochytriaceae</taxon>
        <taxon>Caulochytrium</taxon>
    </lineage>
</organism>
<dbReference type="AlphaFoldDB" id="A0A4P9XFC6"/>
<comment type="similarity">
    <text evidence="2 11">Belongs to the DHHC palmitoyltransferase family.</text>
</comment>
<dbReference type="PROSITE" id="PS50216">
    <property type="entry name" value="DHHC"/>
    <property type="match status" value="1"/>
</dbReference>
<evidence type="ECO:0000256" key="5">
    <source>
        <dbReference type="ARBA" id="ARBA00022989"/>
    </source>
</evidence>
<dbReference type="Proteomes" id="UP000274922">
    <property type="component" value="Unassembled WGS sequence"/>
</dbReference>
<dbReference type="GO" id="GO:0019706">
    <property type="term" value="F:protein-cysteine S-palmitoyltransferase activity"/>
    <property type="evidence" value="ECO:0007669"/>
    <property type="project" value="UniProtKB-EC"/>
</dbReference>
<reference evidence="15" key="1">
    <citation type="journal article" date="2018" name="Nat. Microbiol.">
        <title>Leveraging single-cell genomics to expand the fungal tree of life.</title>
        <authorList>
            <person name="Ahrendt S.R."/>
            <person name="Quandt C.A."/>
            <person name="Ciobanu D."/>
            <person name="Clum A."/>
            <person name="Salamov A."/>
            <person name="Andreopoulos B."/>
            <person name="Cheng J.F."/>
            <person name="Woyke T."/>
            <person name="Pelin A."/>
            <person name="Henrissat B."/>
            <person name="Reynolds N.K."/>
            <person name="Benny G.L."/>
            <person name="Smith M.E."/>
            <person name="James T.Y."/>
            <person name="Grigoriev I.V."/>
        </authorList>
    </citation>
    <scope>NUCLEOTIDE SEQUENCE [LARGE SCALE GENOMIC DNA]</scope>
    <source>
        <strain evidence="15">ATCC 52028</strain>
    </source>
</reference>
<evidence type="ECO:0000259" key="13">
    <source>
        <dbReference type="Pfam" id="PF01529"/>
    </source>
</evidence>
<keyword evidence="9 11" id="KW-0012">Acyltransferase</keyword>
<evidence type="ECO:0000256" key="4">
    <source>
        <dbReference type="ARBA" id="ARBA00022692"/>
    </source>
</evidence>
<feature type="transmembrane region" description="Helical" evidence="11">
    <location>
        <begin position="194"/>
        <end position="215"/>
    </location>
</feature>
<keyword evidence="5 11" id="KW-1133">Transmembrane helix</keyword>
<dbReference type="EMBL" id="ML014111">
    <property type="protein sequence ID" value="RKP04272.1"/>
    <property type="molecule type" value="Genomic_DNA"/>
</dbReference>
<dbReference type="STRING" id="1555241.A0A4P9XFC6"/>
<gene>
    <name evidence="14" type="ORF">CXG81DRAFT_23048</name>
</gene>
<keyword evidence="3 11" id="KW-0808">Transferase</keyword>
<proteinExistence type="inferred from homology"/>
<feature type="transmembrane region" description="Helical" evidence="11">
    <location>
        <begin position="326"/>
        <end position="349"/>
    </location>
</feature>
<keyword evidence="4 11" id="KW-0812">Transmembrane</keyword>
<evidence type="ECO:0000256" key="6">
    <source>
        <dbReference type="ARBA" id="ARBA00023136"/>
    </source>
</evidence>
<feature type="domain" description="Palmitoyltransferase DHHC" evidence="13">
    <location>
        <begin position="282"/>
        <end position="419"/>
    </location>
</feature>
<keyword evidence="7" id="KW-0564">Palmitate</keyword>
<dbReference type="GO" id="GO:0006612">
    <property type="term" value="P:protein targeting to membrane"/>
    <property type="evidence" value="ECO:0007669"/>
    <property type="project" value="TreeGrafter"/>
</dbReference>
<feature type="region of interest" description="Disordered" evidence="12">
    <location>
        <begin position="1"/>
        <end position="108"/>
    </location>
</feature>
<comment type="domain">
    <text evidence="11">The DHHC domain is required for palmitoyltransferase activity.</text>
</comment>
<keyword evidence="15" id="KW-1185">Reference proteome</keyword>
<evidence type="ECO:0000313" key="14">
    <source>
        <dbReference type="EMBL" id="RKP04272.1"/>
    </source>
</evidence>
<dbReference type="GO" id="GO:0005783">
    <property type="term" value="C:endoplasmic reticulum"/>
    <property type="evidence" value="ECO:0007669"/>
    <property type="project" value="TreeGrafter"/>
</dbReference>
<feature type="compositionally biased region" description="Basic residues" evidence="12">
    <location>
        <begin position="64"/>
        <end position="73"/>
    </location>
</feature>
<evidence type="ECO:0000256" key="3">
    <source>
        <dbReference type="ARBA" id="ARBA00022679"/>
    </source>
</evidence>
<dbReference type="Pfam" id="PF01529">
    <property type="entry name" value="DHHC"/>
    <property type="match status" value="1"/>
</dbReference>
<comment type="subcellular location">
    <subcellularLocation>
        <location evidence="1">Endomembrane system</location>
        <topology evidence="1">Multi-pass membrane protein</topology>
    </subcellularLocation>
</comment>
<evidence type="ECO:0000256" key="12">
    <source>
        <dbReference type="SAM" id="MobiDB-lite"/>
    </source>
</evidence>
<accession>A0A4P9XFC6</accession>
<dbReference type="PANTHER" id="PTHR22883:SF301">
    <property type="entry name" value="PALMITOYLTRANSFERASE ZDHHC12"/>
    <property type="match status" value="1"/>
</dbReference>
<evidence type="ECO:0000256" key="7">
    <source>
        <dbReference type="ARBA" id="ARBA00023139"/>
    </source>
</evidence>
<comment type="catalytic activity">
    <reaction evidence="10 11">
        <text>L-cysteinyl-[protein] + hexadecanoyl-CoA = S-hexadecanoyl-L-cysteinyl-[protein] + CoA</text>
        <dbReference type="Rhea" id="RHEA:36683"/>
        <dbReference type="Rhea" id="RHEA-COMP:10131"/>
        <dbReference type="Rhea" id="RHEA-COMP:11032"/>
        <dbReference type="ChEBI" id="CHEBI:29950"/>
        <dbReference type="ChEBI" id="CHEBI:57287"/>
        <dbReference type="ChEBI" id="CHEBI:57379"/>
        <dbReference type="ChEBI" id="CHEBI:74151"/>
        <dbReference type="EC" id="2.3.1.225"/>
    </reaction>
</comment>
<feature type="transmembrane region" description="Helical" evidence="11">
    <location>
        <begin position="227"/>
        <end position="249"/>
    </location>
</feature>
<evidence type="ECO:0000256" key="2">
    <source>
        <dbReference type="ARBA" id="ARBA00008574"/>
    </source>
</evidence>
<evidence type="ECO:0000256" key="1">
    <source>
        <dbReference type="ARBA" id="ARBA00004127"/>
    </source>
</evidence>
<feature type="compositionally biased region" description="Low complexity" evidence="12">
    <location>
        <begin position="26"/>
        <end position="44"/>
    </location>
</feature>
<keyword evidence="6 11" id="KW-0472">Membrane</keyword>
<evidence type="ECO:0000256" key="8">
    <source>
        <dbReference type="ARBA" id="ARBA00023288"/>
    </source>
</evidence>
<evidence type="ECO:0000256" key="9">
    <source>
        <dbReference type="ARBA" id="ARBA00023315"/>
    </source>
</evidence>
<protein>
    <recommendedName>
        <fullName evidence="11">Palmitoyltransferase</fullName>
        <ecNumber evidence="11">2.3.1.225</ecNumber>
    </recommendedName>
</protein>
<feature type="compositionally biased region" description="Low complexity" evidence="12">
    <location>
        <begin position="1"/>
        <end position="18"/>
    </location>
</feature>
<dbReference type="InterPro" id="IPR001594">
    <property type="entry name" value="Palmitoyltrfase_DHHC"/>
</dbReference>
<feature type="transmembrane region" description="Helical" evidence="11">
    <location>
        <begin position="379"/>
        <end position="404"/>
    </location>
</feature>
<dbReference type="OrthoDB" id="9909019at2759"/>
<name>A0A4P9XFC6_9FUNG</name>
<feature type="compositionally biased region" description="Pro residues" evidence="12">
    <location>
        <begin position="45"/>
        <end position="56"/>
    </location>
</feature>
<dbReference type="InterPro" id="IPR039859">
    <property type="entry name" value="PFA4/ZDH16/20/ERF2-like"/>
</dbReference>
<sequence>MPAAEPGLPAAGLPAAGLPAPPSMVPSHPSTGAAASSATATTPRWTPPPASSPTPPLAVTAPRGKPHPKKHPRCSTPDTGAAASAVSPPSRRSSTSSSLSGPMPLATRSFESGLHPLPAGVQAPTLVPPPPPPFSVDDAAAMAPRPPPLHPPWIVCSHDPMRGLKATRDDDARETATRVAFNRWKRRSGFQRPFHVRCLILWGLILPVAGGYLGLVTQFVTPFPTHVVAIVVPGVLALLTMFAMVRVMVAVVEDPRVAAAGVPRNHHYAKVVGVPVIDPVTRQCQVCAVVVDDATRHCKACNQCVAGFDHHCGFLNICVGRANHRWFLLAIALGAVLLLFTTAMSLWAFSLRWRRPAAFAQNCVRMFGPTAARHGAQTAVAAVIFLLAVVGAVGAVLATHLVLFHLRLLLLGKTTIAYFHARDEARWSRQAERQIAVGPALLHRLRQLGRCCRRPPASEPAPPAVSPS</sequence>
<keyword evidence="8" id="KW-0449">Lipoprotein</keyword>
<evidence type="ECO:0000313" key="15">
    <source>
        <dbReference type="Proteomes" id="UP000274922"/>
    </source>
</evidence>
<evidence type="ECO:0000256" key="11">
    <source>
        <dbReference type="RuleBase" id="RU079119"/>
    </source>
</evidence>